<proteinExistence type="predicted"/>
<dbReference type="HOGENOM" id="CLU_191504_0_0_3"/>
<dbReference type="Proteomes" id="UP000000788">
    <property type="component" value="Chromosome"/>
</dbReference>
<evidence type="ECO:0000313" key="1">
    <source>
        <dbReference type="EMBL" id="ABX08662.1"/>
    </source>
</evidence>
<reference evidence="1 2" key="1">
    <citation type="journal article" date="2007" name="PLoS Genet.">
        <title>Patterns and implications of gene gain and loss in the evolution of Prochlorococcus.</title>
        <authorList>
            <person name="Kettler G.C."/>
            <person name="Martiny A.C."/>
            <person name="Huang K."/>
            <person name="Zucker J."/>
            <person name="Coleman M.L."/>
            <person name="Rodrigue S."/>
            <person name="Chen F."/>
            <person name="Lapidus A."/>
            <person name="Ferriera S."/>
            <person name="Johnson J."/>
            <person name="Steglich C."/>
            <person name="Church G.M."/>
            <person name="Richardson P."/>
            <person name="Chisholm S.W."/>
        </authorList>
    </citation>
    <scope>NUCLEOTIDE SEQUENCE [LARGE SCALE GENOMIC DNA]</scope>
    <source>
        <strain evidence="2">MIT 9211</strain>
    </source>
</reference>
<evidence type="ECO:0000313" key="2">
    <source>
        <dbReference type="Proteomes" id="UP000000788"/>
    </source>
</evidence>
<dbReference type="STRING" id="93059.P9211_07311"/>
<dbReference type="RefSeq" id="WP_012195284.1">
    <property type="nucleotide sequence ID" value="NC_009976.1"/>
</dbReference>
<dbReference type="KEGG" id="pmj:P9211_07311"/>
<protein>
    <submittedName>
        <fullName evidence="1">Uncharacterized protein</fullName>
    </submittedName>
</protein>
<organism evidence="1 2">
    <name type="scientific">Prochlorococcus marinus (strain MIT 9211)</name>
    <dbReference type="NCBI Taxonomy" id="93059"/>
    <lineage>
        <taxon>Bacteria</taxon>
        <taxon>Bacillati</taxon>
        <taxon>Cyanobacteriota</taxon>
        <taxon>Cyanophyceae</taxon>
        <taxon>Synechococcales</taxon>
        <taxon>Prochlorococcaceae</taxon>
        <taxon>Prochlorococcus</taxon>
    </lineage>
</organism>
<accession>A9BA00</accession>
<dbReference type="EMBL" id="CP000878">
    <property type="protein sequence ID" value="ABX08662.1"/>
    <property type="molecule type" value="Genomic_DNA"/>
</dbReference>
<dbReference type="AlphaFoldDB" id="A9BA00"/>
<gene>
    <name evidence="1" type="ordered locus">P9211_07311</name>
</gene>
<dbReference type="eggNOG" id="ENOG50321RD">
    <property type="taxonomic scope" value="Bacteria"/>
</dbReference>
<name>A9BA00_PROM4</name>
<sequence length="86" mass="10061">MDNFYLLMKETQWLDEKVASKELGVSPATLKLWREVGYLKPGTHWRSAPHDDSLPWTPNVIYHLSWCKEVIEYWKDKDAPITTIAA</sequence>
<keyword evidence="2" id="KW-1185">Reference proteome</keyword>